<sequence>MCVALVEPICFAEKDIPQIRLQQYQSIMSNTPIQCNSLHRHPGQHRSIRFNPPHRHPGQYNSMKSNPQQPPLQTRPPLKSRPQSQPWHQHRRYHTQPIPQNITKQGTNTT</sequence>
<keyword evidence="3" id="KW-1185">Reference proteome</keyword>
<dbReference type="Proteomes" id="UP001160148">
    <property type="component" value="Unassembled WGS sequence"/>
</dbReference>
<accession>A0AAV0Y2P9</accession>
<comment type="caution">
    <text evidence="2">The sequence shown here is derived from an EMBL/GenBank/DDBJ whole genome shotgun (WGS) entry which is preliminary data.</text>
</comment>
<protein>
    <submittedName>
        <fullName evidence="2">Uncharacterized protein</fullName>
    </submittedName>
</protein>
<proteinExistence type="predicted"/>
<dbReference type="EMBL" id="CARXXK010001262">
    <property type="protein sequence ID" value="CAI6375090.1"/>
    <property type="molecule type" value="Genomic_DNA"/>
</dbReference>
<feature type="region of interest" description="Disordered" evidence="1">
    <location>
        <begin position="35"/>
        <end position="110"/>
    </location>
</feature>
<dbReference type="AlphaFoldDB" id="A0AAV0Y2P9"/>
<evidence type="ECO:0000313" key="3">
    <source>
        <dbReference type="Proteomes" id="UP001160148"/>
    </source>
</evidence>
<feature type="compositionally biased region" description="Polar residues" evidence="1">
    <location>
        <begin position="97"/>
        <end position="110"/>
    </location>
</feature>
<evidence type="ECO:0000313" key="2">
    <source>
        <dbReference type="EMBL" id="CAI6375090.1"/>
    </source>
</evidence>
<name>A0AAV0Y2P9_9HEMI</name>
<feature type="compositionally biased region" description="Basic residues" evidence="1">
    <location>
        <begin position="38"/>
        <end position="57"/>
    </location>
</feature>
<reference evidence="2 3" key="1">
    <citation type="submission" date="2023-01" db="EMBL/GenBank/DDBJ databases">
        <authorList>
            <person name="Whitehead M."/>
        </authorList>
    </citation>
    <scope>NUCLEOTIDE SEQUENCE [LARGE SCALE GENOMIC DNA]</scope>
</reference>
<gene>
    <name evidence="2" type="ORF">MEUPH1_LOCUS28630</name>
</gene>
<evidence type="ECO:0000256" key="1">
    <source>
        <dbReference type="SAM" id="MobiDB-lite"/>
    </source>
</evidence>
<organism evidence="2 3">
    <name type="scientific">Macrosiphum euphorbiae</name>
    <name type="common">potato aphid</name>
    <dbReference type="NCBI Taxonomy" id="13131"/>
    <lineage>
        <taxon>Eukaryota</taxon>
        <taxon>Metazoa</taxon>
        <taxon>Ecdysozoa</taxon>
        <taxon>Arthropoda</taxon>
        <taxon>Hexapoda</taxon>
        <taxon>Insecta</taxon>
        <taxon>Pterygota</taxon>
        <taxon>Neoptera</taxon>
        <taxon>Paraneoptera</taxon>
        <taxon>Hemiptera</taxon>
        <taxon>Sternorrhyncha</taxon>
        <taxon>Aphidomorpha</taxon>
        <taxon>Aphidoidea</taxon>
        <taxon>Aphididae</taxon>
        <taxon>Macrosiphini</taxon>
        <taxon>Macrosiphum</taxon>
    </lineage>
</organism>